<proteinExistence type="predicted"/>
<dbReference type="EMBL" id="JBHSNA010000016">
    <property type="protein sequence ID" value="MFC5567557.1"/>
    <property type="molecule type" value="Genomic_DNA"/>
</dbReference>
<evidence type="ECO:0000313" key="9">
    <source>
        <dbReference type="EMBL" id="MFC5567557.1"/>
    </source>
</evidence>
<evidence type="ECO:0000256" key="7">
    <source>
        <dbReference type="SAM" id="Phobius"/>
    </source>
</evidence>
<dbReference type="PANTHER" id="PTHR43652">
    <property type="entry name" value="BASIC AMINO ACID ANTIPORTER YFCC-RELATED"/>
    <property type="match status" value="1"/>
</dbReference>
<keyword evidence="5 7" id="KW-1133">Transmembrane helix</keyword>
<feature type="domain" description="RCK C-terminal" evidence="8">
    <location>
        <begin position="207"/>
        <end position="292"/>
    </location>
</feature>
<feature type="transmembrane region" description="Helical" evidence="7">
    <location>
        <begin position="452"/>
        <end position="472"/>
    </location>
</feature>
<dbReference type="InterPro" id="IPR006037">
    <property type="entry name" value="RCK_C"/>
</dbReference>
<evidence type="ECO:0000259" key="8">
    <source>
        <dbReference type="PROSITE" id="PS51202"/>
    </source>
</evidence>
<feature type="transmembrane region" description="Helical" evidence="7">
    <location>
        <begin position="174"/>
        <end position="194"/>
    </location>
</feature>
<dbReference type="PROSITE" id="PS51202">
    <property type="entry name" value="RCK_C"/>
    <property type="match status" value="2"/>
</dbReference>
<dbReference type="RefSeq" id="WP_342454202.1">
    <property type="nucleotide sequence ID" value="NZ_JAGGJP010000015.1"/>
</dbReference>
<feature type="transmembrane region" description="Helical" evidence="7">
    <location>
        <begin position="484"/>
        <end position="504"/>
    </location>
</feature>
<keyword evidence="3 7" id="KW-0812">Transmembrane</keyword>
<evidence type="ECO:0000256" key="4">
    <source>
        <dbReference type="ARBA" id="ARBA00022737"/>
    </source>
</evidence>
<feature type="transmembrane region" description="Helical" evidence="7">
    <location>
        <begin position="407"/>
        <end position="440"/>
    </location>
</feature>
<feature type="transmembrane region" description="Helical" evidence="7">
    <location>
        <begin position="134"/>
        <end position="154"/>
    </location>
</feature>
<dbReference type="InterPro" id="IPR051679">
    <property type="entry name" value="DASS-Related_Transporters"/>
</dbReference>
<evidence type="ECO:0000256" key="2">
    <source>
        <dbReference type="ARBA" id="ARBA00022448"/>
    </source>
</evidence>
<evidence type="ECO:0000313" key="10">
    <source>
        <dbReference type="Proteomes" id="UP001596056"/>
    </source>
</evidence>
<accession>A0ABW0SF44</accession>
<dbReference type="PANTHER" id="PTHR43652:SF2">
    <property type="entry name" value="BASIC AMINO ACID ANTIPORTER YFCC-RELATED"/>
    <property type="match status" value="1"/>
</dbReference>
<name>A0ABW0SF44_9RHOB</name>
<evidence type="ECO:0000256" key="5">
    <source>
        <dbReference type="ARBA" id="ARBA00022989"/>
    </source>
</evidence>
<evidence type="ECO:0000256" key="3">
    <source>
        <dbReference type="ARBA" id="ARBA00022692"/>
    </source>
</evidence>
<dbReference type="InterPro" id="IPR036721">
    <property type="entry name" value="RCK_C_sf"/>
</dbReference>
<dbReference type="Pfam" id="PF03600">
    <property type="entry name" value="CitMHS"/>
    <property type="match status" value="1"/>
</dbReference>
<feature type="domain" description="RCK C-terminal" evidence="8">
    <location>
        <begin position="302"/>
        <end position="388"/>
    </location>
</feature>
<evidence type="ECO:0000256" key="1">
    <source>
        <dbReference type="ARBA" id="ARBA00004141"/>
    </source>
</evidence>
<keyword evidence="6 7" id="KW-0472">Membrane</keyword>
<dbReference type="Gene3D" id="3.30.70.1450">
    <property type="entry name" value="Regulator of K+ conductance, C-terminal domain"/>
    <property type="match status" value="2"/>
</dbReference>
<evidence type="ECO:0000256" key="6">
    <source>
        <dbReference type="ARBA" id="ARBA00023136"/>
    </source>
</evidence>
<comment type="caution">
    <text evidence="9">The sequence shown here is derived from an EMBL/GenBank/DDBJ whole genome shotgun (WGS) entry which is preliminary data.</text>
</comment>
<reference evidence="10" key="1">
    <citation type="journal article" date="2019" name="Int. J. Syst. Evol. Microbiol.">
        <title>The Global Catalogue of Microorganisms (GCM) 10K type strain sequencing project: providing services to taxonomists for standard genome sequencing and annotation.</title>
        <authorList>
            <consortium name="The Broad Institute Genomics Platform"/>
            <consortium name="The Broad Institute Genome Sequencing Center for Infectious Disease"/>
            <person name="Wu L."/>
            <person name="Ma J."/>
        </authorList>
    </citation>
    <scope>NUCLEOTIDE SEQUENCE [LARGE SCALE GENOMIC DNA]</scope>
    <source>
        <strain evidence="10">KACC 11588</strain>
    </source>
</reference>
<feature type="transmembrane region" description="Helical" evidence="7">
    <location>
        <begin position="30"/>
        <end position="49"/>
    </location>
</feature>
<gene>
    <name evidence="9" type="ORF">ACFPOC_14180</name>
</gene>
<dbReference type="Proteomes" id="UP001596056">
    <property type="component" value="Unassembled WGS sequence"/>
</dbReference>
<dbReference type="Pfam" id="PF02080">
    <property type="entry name" value="TrkA_C"/>
    <property type="match status" value="1"/>
</dbReference>
<feature type="transmembrane region" description="Helical" evidence="7">
    <location>
        <begin position="573"/>
        <end position="595"/>
    </location>
</feature>
<feature type="transmembrane region" description="Helical" evidence="7">
    <location>
        <begin position="7"/>
        <end position="24"/>
    </location>
</feature>
<organism evidence="9 10">
    <name type="scientific">Rubellimicrobium aerolatum</name>
    <dbReference type="NCBI Taxonomy" id="490979"/>
    <lineage>
        <taxon>Bacteria</taxon>
        <taxon>Pseudomonadati</taxon>
        <taxon>Pseudomonadota</taxon>
        <taxon>Alphaproteobacteria</taxon>
        <taxon>Rhodobacterales</taxon>
        <taxon>Roseobacteraceae</taxon>
        <taxon>Rubellimicrobium</taxon>
    </lineage>
</organism>
<protein>
    <submittedName>
        <fullName evidence="9">SLC13 family permease</fullName>
    </submittedName>
</protein>
<comment type="subcellular location">
    <subcellularLocation>
        <location evidence="1">Membrane</location>
        <topology evidence="1">Multi-pass membrane protein</topology>
    </subcellularLocation>
</comment>
<sequence length="598" mass="61846">MTLDQALAFGLMAVTIGLFVWGRLPYDLVAVLALLAGVALGIIPAEEAFSGFGDDVVVIVATALLVSGAVARSGAVETAMRPLLRRLRGPQAQVPALAGAVTVLSMATKNVGALAMLMPVAAQVSRRTGTPLSFLLMPMAFGSLIGGIVTLVGTSPNILVSKVREDLTGEPFGMFDYAPVGLAIAAAGLVFLSVGYRLLPGDRRAAGGSMDAAFTLEEYATEARVPAGSPFVGRTVAELEALGEGGLRVGTVIRERFRRHAPRPDRVLEAEDVLLLSGEPDDLERVVARARLRLAGEEAAGDATEGDGTDGDSAVVEGVVTAESPLVGRTPAEAQLGRRHGLGLLAVSRRGAPPSRRLRRLRVEAGDVLILKAPRARLAESLGELRILPLSERDLALGRRKRSWLPLGILAAAMVLVAAHVVPVAVAFAGAAAAVLLLRVMTMEEAYASIEWSVIVLLAALIPVSGAIQATGGTDLIAAGLERVAVLLPPLGALGLMIVLAMAVTPFLNNAATVLVMAPVAASLAGRLGLNPDPFLMAVAVGAACDFLTPIGHQCNTLVMGPGGYRFGDYWRLGLPLSVLVVAVGTPLISLVWGLGAG</sequence>
<keyword evidence="10" id="KW-1185">Reference proteome</keyword>
<dbReference type="SUPFAM" id="SSF116726">
    <property type="entry name" value="TrkA C-terminal domain-like"/>
    <property type="match status" value="2"/>
</dbReference>
<feature type="transmembrane region" description="Helical" evidence="7">
    <location>
        <begin position="56"/>
        <end position="76"/>
    </location>
</feature>
<keyword evidence="2" id="KW-0813">Transport</keyword>
<keyword evidence="4" id="KW-0677">Repeat</keyword>
<dbReference type="InterPro" id="IPR004680">
    <property type="entry name" value="Cit_transptr-like_dom"/>
</dbReference>